<keyword evidence="4" id="KW-1133">Transmembrane helix</keyword>
<evidence type="ECO:0000256" key="2">
    <source>
        <dbReference type="ARBA" id="ARBA00022963"/>
    </source>
</evidence>
<accession>A0ABZ1Z5D4</accession>
<name>A0ABZ1Z5D4_9NOCA</name>
<dbReference type="EMBL" id="CP109441">
    <property type="protein sequence ID" value="WUV50747.1"/>
    <property type="molecule type" value="Genomic_DNA"/>
</dbReference>
<evidence type="ECO:0000313" key="5">
    <source>
        <dbReference type="EMBL" id="WUV50747.1"/>
    </source>
</evidence>
<reference evidence="5" key="1">
    <citation type="submission" date="2022-10" db="EMBL/GenBank/DDBJ databases">
        <title>The complete genomes of actinobacterial strains from the NBC collection.</title>
        <authorList>
            <person name="Joergensen T.S."/>
            <person name="Alvarez Arevalo M."/>
            <person name="Sterndorff E.B."/>
            <person name="Faurdal D."/>
            <person name="Vuksanovic O."/>
            <person name="Mourched A.-S."/>
            <person name="Charusanti P."/>
            <person name="Shaw S."/>
            <person name="Blin K."/>
            <person name="Weber T."/>
        </authorList>
    </citation>
    <scope>NUCLEOTIDE SEQUENCE</scope>
    <source>
        <strain evidence="5">NBC_01482</strain>
    </source>
</reference>
<keyword evidence="4" id="KW-0812">Transmembrane</keyword>
<keyword evidence="1 5" id="KW-0378">Hydrolase</keyword>
<keyword evidence="6" id="KW-1185">Reference proteome</keyword>
<dbReference type="SUPFAM" id="SSF53474">
    <property type="entry name" value="alpha/beta-Hydrolases"/>
    <property type="match status" value="1"/>
</dbReference>
<organism evidence="5 6">
    <name type="scientific">Nocardia vinacea</name>
    <dbReference type="NCBI Taxonomy" id="96468"/>
    <lineage>
        <taxon>Bacteria</taxon>
        <taxon>Bacillati</taxon>
        <taxon>Actinomycetota</taxon>
        <taxon>Actinomycetes</taxon>
        <taxon>Mycobacteriales</taxon>
        <taxon>Nocardiaceae</taxon>
        <taxon>Nocardia</taxon>
    </lineage>
</organism>
<dbReference type="PANTHER" id="PTHR10272:SF0">
    <property type="entry name" value="PLATELET-ACTIVATING FACTOR ACETYLHYDROLASE"/>
    <property type="match status" value="1"/>
</dbReference>
<sequence length="462" mass="50336">MSVIDAVVSAAAILFAMVAAVFPRRVAYALPVALPLLIFGCLVQFVLEDFYWQMVPCYLAIVAATLLVSSRLRRAEPAVTEWTRKRRVLAVLAPVAVGLLAVLAILPWSIPPVPTLPEPTGRYRIGSEIFRWIDEQRPETSTDSTADRRNVIVQAWYPTDVESARQWVYIDGQARLPGRVTQIPGFVMHSYGRIDTHAYADVPISAERARWPVVLFSPGYGAPRAFYTGLVTDLASRGFVVLAIDHPYEVAVTELADGSVATPTDDFPENDADGERYMSEHLQVRRDDLRFVLDQLDRPDAIGALSGRLDTDHIAAIGHSFGGASAVAAAADEPRIEAVANIDGTLYGELPALNQPFLLVESDHSETGHSAQYLDRNRDLIQHLQATGFRYEIAEANHFGFTDVPLFLAAPARFAVAQFIGGARGPVDTQRAANDILVAFLQNGDIQAAAAGHPNIHGGPVP</sequence>
<evidence type="ECO:0000256" key="1">
    <source>
        <dbReference type="ARBA" id="ARBA00022801"/>
    </source>
</evidence>
<evidence type="ECO:0000256" key="3">
    <source>
        <dbReference type="ARBA" id="ARBA00023098"/>
    </source>
</evidence>
<dbReference type="RefSeq" id="WP_329415539.1">
    <property type="nucleotide sequence ID" value="NZ_CP109441.1"/>
</dbReference>
<evidence type="ECO:0000256" key="4">
    <source>
        <dbReference type="SAM" id="Phobius"/>
    </source>
</evidence>
<dbReference type="Pfam" id="PF03403">
    <property type="entry name" value="PAF-AH_p_II"/>
    <property type="match status" value="2"/>
</dbReference>
<dbReference type="PANTHER" id="PTHR10272">
    <property type="entry name" value="PLATELET-ACTIVATING FACTOR ACETYLHYDROLASE"/>
    <property type="match status" value="1"/>
</dbReference>
<keyword evidence="4" id="KW-0472">Membrane</keyword>
<dbReference type="Proteomes" id="UP001432062">
    <property type="component" value="Chromosome"/>
</dbReference>
<dbReference type="GO" id="GO:0016787">
    <property type="term" value="F:hydrolase activity"/>
    <property type="evidence" value="ECO:0007669"/>
    <property type="project" value="UniProtKB-KW"/>
</dbReference>
<keyword evidence="3" id="KW-0443">Lipid metabolism</keyword>
<feature type="transmembrane region" description="Helical" evidence="4">
    <location>
        <begin position="6"/>
        <end position="22"/>
    </location>
</feature>
<gene>
    <name evidence="5" type="ORF">OG563_22650</name>
</gene>
<dbReference type="Gene3D" id="3.40.50.1820">
    <property type="entry name" value="alpha/beta hydrolase"/>
    <property type="match status" value="1"/>
</dbReference>
<protein>
    <submittedName>
        <fullName evidence="5">Dienelactone hydrolase family protein</fullName>
    </submittedName>
</protein>
<dbReference type="InterPro" id="IPR029058">
    <property type="entry name" value="AB_hydrolase_fold"/>
</dbReference>
<feature type="transmembrane region" description="Helical" evidence="4">
    <location>
        <begin position="27"/>
        <end position="45"/>
    </location>
</feature>
<keyword evidence="2" id="KW-0442">Lipid degradation</keyword>
<evidence type="ECO:0000313" key="6">
    <source>
        <dbReference type="Proteomes" id="UP001432062"/>
    </source>
</evidence>
<proteinExistence type="predicted"/>
<feature type="transmembrane region" description="Helical" evidence="4">
    <location>
        <begin position="88"/>
        <end position="110"/>
    </location>
</feature>
<feature type="transmembrane region" description="Helical" evidence="4">
    <location>
        <begin position="51"/>
        <end position="68"/>
    </location>
</feature>